<organism evidence="6 7">
    <name type="scientific">Daphnia magna</name>
    <dbReference type="NCBI Taxonomy" id="35525"/>
    <lineage>
        <taxon>Eukaryota</taxon>
        <taxon>Metazoa</taxon>
        <taxon>Ecdysozoa</taxon>
        <taxon>Arthropoda</taxon>
        <taxon>Crustacea</taxon>
        <taxon>Branchiopoda</taxon>
        <taxon>Diplostraca</taxon>
        <taxon>Cladocera</taxon>
        <taxon>Anomopoda</taxon>
        <taxon>Daphniidae</taxon>
        <taxon>Daphnia</taxon>
    </lineage>
</organism>
<dbReference type="PROSITE" id="PS50026">
    <property type="entry name" value="EGF_3"/>
    <property type="match status" value="1"/>
</dbReference>
<keyword evidence="7" id="KW-1185">Reference proteome</keyword>
<evidence type="ECO:0000256" key="3">
    <source>
        <dbReference type="PROSITE-ProRule" id="PRU00461"/>
    </source>
</evidence>
<dbReference type="EMBL" id="LRGB01000568">
    <property type="protein sequence ID" value="KZS18075.1"/>
    <property type="molecule type" value="Genomic_DNA"/>
</dbReference>
<dbReference type="SMART" id="SM00135">
    <property type="entry name" value="LY"/>
    <property type="match status" value="10"/>
</dbReference>
<dbReference type="InterPro" id="IPR000742">
    <property type="entry name" value="EGF"/>
</dbReference>
<dbReference type="PROSITE" id="PS01186">
    <property type="entry name" value="EGF_2"/>
    <property type="match status" value="1"/>
</dbReference>
<comment type="caution">
    <text evidence="6">The sequence shown here is derived from an EMBL/GenBank/DDBJ whole genome shotgun (WGS) entry which is preliminary data.</text>
</comment>
<dbReference type="InterPro" id="IPR000033">
    <property type="entry name" value="LDLR_classB_rpt"/>
</dbReference>
<dbReference type="STRING" id="35525.A0A162NKR5"/>
<protein>
    <recommendedName>
        <fullName evidence="5">EGF-like domain-containing protein</fullName>
    </recommendedName>
</protein>
<dbReference type="SUPFAM" id="SSF63825">
    <property type="entry name" value="YWTD domain"/>
    <property type="match status" value="2"/>
</dbReference>
<keyword evidence="2" id="KW-1015">Disulfide bond</keyword>
<sequence>MDDFLLNRSPTTTFFSLRNLIIAVGDELEFLTDGSTYRTLTLDSYNASKLSALAYDATTRRLFFSDLRHRHGHIFSVSLDEESRRPVEDIVERNNNETVESLAYDPVTKTLLWTDGLNRSIRRYQIDYEHVHIDEKEGIEIVHFLENDAKPQTLVSDPCTRMLYWTNVHESHPTIERSFINGSHPKVIIANDLFRPMTLDLDVPEKKLYWAQSLRNGSFYIERSFVNGTGREEIYRDVGQIIISLAVGGDYVYWGDYTQKKLWSLRKNGSSSSPLTLGTFRNPPTSIVLRHQPLDCSLLEQSQTGKLIAHQSATITIACFTITSLLIIGVVAIFMLRIWTFRNLIIAVGHQLELLTDGSTYRRLTLNSYNASKPSALAYDATSRKLFFADLRHLHSHIFSVNVDEEVPHVVEDIVKKRSNETVESLTYDPVDKMLLWTDGFNRSIRRVQIGQDNFLAEENDGVEVVHFLEYDAKPRGLVSDPCTRMLYWTNIHETRPTIERSFLNGSRREIVIETDLLLPNSLDLDVLEQKLYWVESLPSGYFHIQRSFVNGTNREEIYRGIGQFVISLAVGDDYVYWSDYNHKKLWYVRKDGSSKRAIAIGTFRHPVMDVVVLRHHPMDCCLVPSKPCHPVDIVSKTEPIHSGHGNADVCLDFCNNNGECIVVNSDLRCSCSIGFSGNRCELVDEQSVSWVDDDELKEVNESDVESSLRQTSPVYETIAKTCIPLTCLLLIAIATVIRLRFLTGGKLTQGSSNKTSSVVITEDLENNSLSMCERPGTQQELTTDLKIDDSWKQTGDCATLLENEF</sequence>
<feature type="repeat" description="LDL-receptor class B" evidence="3">
    <location>
        <begin position="485"/>
        <end position="529"/>
    </location>
</feature>
<name>A0A162NKR5_9CRUS</name>
<evidence type="ECO:0000256" key="1">
    <source>
        <dbReference type="ARBA" id="ARBA00022536"/>
    </source>
</evidence>
<keyword evidence="4" id="KW-1133">Transmembrane helix</keyword>
<accession>A0A162NKR5</accession>
<dbReference type="PROSITE" id="PS00022">
    <property type="entry name" value="EGF_1"/>
    <property type="match status" value="1"/>
</dbReference>
<feature type="disulfide bond" evidence="2">
    <location>
        <begin position="651"/>
        <end position="661"/>
    </location>
</feature>
<evidence type="ECO:0000259" key="5">
    <source>
        <dbReference type="PROSITE" id="PS50026"/>
    </source>
</evidence>
<dbReference type="OrthoDB" id="382013at2759"/>
<dbReference type="Gene3D" id="2.120.10.30">
    <property type="entry name" value="TolB, C-terminal domain"/>
    <property type="match status" value="2"/>
</dbReference>
<dbReference type="AlphaFoldDB" id="A0A162NKR5"/>
<evidence type="ECO:0000256" key="4">
    <source>
        <dbReference type="SAM" id="Phobius"/>
    </source>
</evidence>
<feature type="transmembrane region" description="Helical" evidence="4">
    <location>
        <begin position="313"/>
        <end position="336"/>
    </location>
</feature>
<keyword evidence="4" id="KW-0472">Membrane</keyword>
<comment type="caution">
    <text evidence="2">Lacks conserved residue(s) required for the propagation of feature annotation.</text>
</comment>
<feature type="repeat" description="LDL-receptor class B" evidence="3">
    <location>
        <begin position="161"/>
        <end position="205"/>
    </location>
</feature>
<dbReference type="SUPFAM" id="SSF57196">
    <property type="entry name" value="EGF/Laminin"/>
    <property type="match status" value="1"/>
</dbReference>
<keyword evidence="4" id="KW-0812">Transmembrane</keyword>
<dbReference type="SMART" id="SM00181">
    <property type="entry name" value="EGF"/>
    <property type="match status" value="1"/>
</dbReference>
<evidence type="ECO:0000313" key="7">
    <source>
        <dbReference type="Proteomes" id="UP000076858"/>
    </source>
</evidence>
<dbReference type="Gene3D" id="2.10.25.10">
    <property type="entry name" value="Laminin"/>
    <property type="match status" value="1"/>
</dbReference>
<proteinExistence type="predicted"/>
<dbReference type="PROSITE" id="PS51120">
    <property type="entry name" value="LDLRB"/>
    <property type="match status" value="2"/>
</dbReference>
<gene>
    <name evidence="6" type="ORF">APZ42_016053</name>
</gene>
<dbReference type="GO" id="GO:0042813">
    <property type="term" value="F:Wnt receptor activity"/>
    <property type="evidence" value="ECO:0007669"/>
    <property type="project" value="TreeGrafter"/>
</dbReference>
<evidence type="ECO:0000313" key="6">
    <source>
        <dbReference type="EMBL" id="KZS18075.1"/>
    </source>
</evidence>
<evidence type="ECO:0000256" key="2">
    <source>
        <dbReference type="PROSITE-ProRule" id="PRU00076"/>
    </source>
</evidence>
<dbReference type="PANTHER" id="PTHR46513:SF13">
    <property type="entry name" value="EGF-LIKE DOMAIN-CONTAINING PROTEIN"/>
    <property type="match status" value="1"/>
</dbReference>
<feature type="domain" description="EGF-like" evidence="5">
    <location>
        <begin position="647"/>
        <end position="682"/>
    </location>
</feature>
<reference evidence="6 7" key="1">
    <citation type="submission" date="2016-03" db="EMBL/GenBank/DDBJ databases">
        <title>EvidentialGene: Evidence-directed Construction of Genes on Genomes.</title>
        <authorList>
            <person name="Gilbert D.G."/>
            <person name="Choi J.-H."/>
            <person name="Mockaitis K."/>
            <person name="Colbourne J."/>
            <person name="Pfrender M."/>
        </authorList>
    </citation>
    <scope>NUCLEOTIDE SEQUENCE [LARGE SCALE GENOMIC DNA]</scope>
    <source>
        <strain evidence="6 7">Xinb3</strain>
        <tissue evidence="6">Complete organism</tissue>
    </source>
</reference>
<dbReference type="InterPro" id="IPR011042">
    <property type="entry name" value="6-blade_b-propeller_TolB-like"/>
</dbReference>
<dbReference type="GO" id="GO:0060070">
    <property type="term" value="P:canonical Wnt signaling pathway"/>
    <property type="evidence" value="ECO:0007669"/>
    <property type="project" value="TreeGrafter"/>
</dbReference>
<dbReference type="GO" id="GO:0017147">
    <property type="term" value="F:Wnt-protein binding"/>
    <property type="evidence" value="ECO:0007669"/>
    <property type="project" value="TreeGrafter"/>
</dbReference>
<dbReference type="GO" id="GO:0005886">
    <property type="term" value="C:plasma membrane"/>
    <property type="evidence" value="ECO:0007669"/>
    <property type="project" value="TreeGrafter"/>
</dbReference>
<dbReference type="Proteomes" id="UP000076858">
    <property type="component" value="Unassembled WGS sequence"/>
</dbReference>
<keyword evidence="1 2" id="KW-0245">EGF-like domain</keyword>
<dbReference type="PANTHER" id="PTHR46513">
    <property type="entry name" value="VITELLOGENIN RECEPTOR-LIKE PROTEIN-RELATED-RELATED"/>
    <property type="match status" value="1"/>
</dbReference>
<dbReference type="CDD" id="cd00053">
    <property type="entry name" value="EGF"/>
    <property type="match status" value="1"/>
</dbReference>
<dbReference type="InterPro" id="IPR050778">
    <property type="entry name" value="Cueball_EGF_LRP_Nidogen"/>
</dbReference>
<feature type="disulfide bond" evidence="2">
    <location>
        <begin position="672"/>
        <end position="681"/>
    </location>
</feature>